<keyword evidence="2" id="KW-1185">Reference proteome</keyword>
<organism evidence="1 2">
    <name type="scientific">Dendrolimus kikuchii</name>
    <dbReference type="NCBI Taxonomy" id="765133"/>
    <lineage>
        <taxon>Eukaryota</taxon>
        <taxon>Metazoa</taxon>
        <taxon>Ecdysozoa</taxon>
        <taxon>Arthropoda</taxon>
        <taxon>Hexapoda</taxon>
        <taxon>Insecta</taxon>
        <taxon>Pterygota</taxon>
        <taxon>Neoptera</taxon>
        <taxon>Endopterygota</taxon>
        <taxon>Lepidoptera</taxon>
        <taxon>Glossata</taxon>
        <taxon>Ditrysia</taxon>
        <taxon>Bombycoidea</taxon>
        <taxon>Lasiocampidae</taxon>
        <taxon>Dendrolimus</taxon>
    </lineage>
</organism>
<dbReference type="Proteomes" id="UP000824533">
    <property type="component" value="Linkage Group LG13"/>
</dbReference>
<evidence type="ECO:0000313" key="1">
    <source>
        <dbReference type="EMBL" id="KAJ0176600.1"/>
    </source>
</evidence>
<gene>
    <name evidence="1" type="ORF">K1T71_007779</name>
</gene>
<sequence>MPYRKISSCPQDFVNIIYKLAEQFQFENIEYVVEFGSDDIDCFLNDLYRVKMKGLRNGHKLKRSIFIKWHPDQDIRYCFRESYIREFIFYRHIVPKFVEIQNEFKIIEGLKIKLPKCVLASIEINHEIIAVLGLEEHGYAFHNRFYKKDLNHVVLTMKYLGKFHALSFIFANKYPKEFEEVVGMMQKDVQYSDPDKVSKFVRCYYDASVSVVSDLAAKEKLKKLGSDILSILNKSTQPVPLYSTFCHGDLIIYSINLLFRDLKNGFLQNFFTKRKLKVNNP</sequence>
<dbReference type="EMBL" id="CM034399">
    <property type="protein sequence ID" value="KAJ0176600.1"/>
    <property type="molecule type" value="Genomic_DNA"/>
</dbReference>
<proteinExistence type="predicted"/>
<evidence type="ECO:0000313" key="2">
    <source>
        <dbReference type="Proteomes" id="UP000824533"/>
    </source>
</evidence>
<name>A0ACC1CYP1_9NEOP</name>
<comment type="caution">
    <text evidence="1">The sequence shown here is derived from an EMBL/GenBank/DDBJ whole genome shotgun (WGS) entry which is preliminary data.</text>
</comment>
<accession>A0ACC1CYP1</accession>
<protein>
    <submittedName>
        <fullName evidence="1">Uncharacterized protein</fullName>
    </submittedName>
</protein>
<reference evidence="1 2" key="1">
    <citation type="journal article" date="2021" name="Front. Genet.">
        <title>Chromosome-Level Genome Assembly Reveals Significant Gene Expansion in the Toll and IMD Signaling Pathways of Dendrolimus kikuchii.</title>
        <authorList>
            <person name="Zhou J."/>
            <person name="Wu P."/>
            <person name="Xiong Z."/>
            <person name="Liu N."/>
            <person name="Zhao N."/>
            <person name="Ji M."/>
            <person name="Qiu Y."/>
            <person name="Yang B."/>
        </authorList>
    </citation>
    <scope>NUCLEOTIDE SEQUENCE [LARGE SCALE GENOMIC DNA]</scope>
    <source>
        <strain evidence="1">Ann1</strain>
    </source>
</reference>